<dbReference type="RefSeq" id="WP_198914757.1">
    <property type="nucleotide sequence ID" value="NZ_JAEKPD010000001.1"/>
</dbReference>
<dbReference type="EMBL" id="JAEKPD010000001">
    <property type="protein sequence ID" value="MBJ3761609.1"/>
    <property type="molecule type" value="Genomic_DNA"/>
</dbReference>
<dbReference type="InterPro" id="IPR052037">
    <property type="entry name" value="LPS_export_LptA"/>
</dbReference>
<keyword evidence="1 2" id="KW-0732">Signal</keyword>
<dbReference type="GO" id="GO:0015920">
    <property type="term" value="P:lipopolysaccharide transport"/>
    <property type="evidence" value="ECO:0007669"/>
    <property type="project" value="TreeGrafter"/>
</dbReference>
<dbReference type="GO" id="GO:0017089">
    <property type="term" value="F:glycolipid transfer activity"/>
    <property type="evidence" value="ECO:0007669"/>
    <property type="project" value="TreeGrafter"/>
</dbReference>
<dbReference type="PANTHER" id="PTHR36504:SF1">
    <property type="entry name" value="LIPOPOLYSACCHARIDE EXPORT SYSTEM PROTEIN LPTA"/>
    <property type="match status" value="1"/>
</dbReference>
<dbReference type="Gene3D" id="2.60.450.10">
    <property type="entry name" value="Lipopolysaccharide (LPS) transport protein A like domain"/>
    <property type="match status" value="1"/>
</dbReference>
<evidence type="ECO:0000259" key="3">
    <source>
        <dbReference type="Pfam" id="PF03968"/>
    </source>
</evidence>
<comment type="caution">
    <text evidence="4">The sequence shown here is derived from an EMBL/GenBank/DDBJ whole genome shotgun (WGS) entry which is preliminary data.</text>
</comment>
<sequence>MMKSASAATLFVLLMQGPALSQDTSIQFGGLAQDTSLPVEVASDELQVSQTDGSAVFLGNVLVTQGEMKLSADRLEVIYGSGEGGSGDIEELRASGGVTLVNGAEAAESRDAIYNIDAGSVVMTGDVVLTQGPNALSSNQLTIDLKSGTGTLQGRVRTIFQTGTR</sequence>
<dbReference type="Proteomes" id="UP000642488">
    <property type="component" value="Unassembled WGS sequence"/>
</dbReference>
<evidence type="ECO:0000313" key="5">
    <source>
        <dbReference type="Proteomes" id="UP000642488"/>
    </source>
</evidence>
<dbReference type="InterPro" id="IPR005653">
    <property type="entry name" value="OstA-like_N"/>
</dbReference>
<accession>A0A934IGT8</accession>
<feature type="signal peptide" evidence="2">
    <location>
        <begin position="1"/>
        <end position="21"/>
    </location>
</feature>
<reference evidence="4" key="1">
    <citation type="submission" date="2020-12" db="EMBL/GenBank/DDBJ databases">
        <title>Bacterial taxonomy.</title>
        <authorList>
            <person name="Pan X."/>
        </authorList>
    </citation>
    <scope>NUCLEOTIDE SEQUENCE</scope>
    <source>
        <strain evidence="4">KCTC 52957</strain>
    </source>
</reference>
<dbReference type="Pfam" id="PF03968">
    <property type="entry name" value="LptD_N"/>
    <property type="match status" value="1"/>
</dbReference>
<dbReference type="PANTHER" id="PTHR36504">
    <property type="entry name" value="LIPOPOLYSACCHARIDE EXPORT SYSTEM PROTEIN LPTA"/>
    <property type="match status" value="1"/>
</dbReference>
<keyword evidence="5" id="KW-1185">Reference proteome</keyword>
<feature type="chain" id="PRO_5037946992" evidence="2">
    <location>
        <begin position="22"/>
        <end position="165"/>
    </location>
</feature>
<dbReference type="AlphaFoldDB" id="A0A934IGT8"/>
<gene>
    <name evidence="4" type="ORF">ILP92_02445</name>
</gene>
<protein>
    <submittedName>
        <fullName evidence="4">Lipopolysaccharide transport periplasmic protein LptA</fullName>
    </submittedName>
</protein>
<dbReference type="GO" id="GO:0030288">
    <property type="term" value="C:outer membrane-bounded periplasmic space"/>
    <property type="evidence" value="ECO:0007669"/>
    <property type="project" value="TreeGrafter"/>
</dbReference>
<proteinExistence type="predicted"/>
<evidence type="ECO:0000256" key="1">
    <source>
        <dbReference type="ARBA" id="ARBA00022729"/>
    </source>
</evidence>
<organism evidence="4 5">
    <name type="scientific">Palleronia pontilimi</name>
    <dbReference type="NCBI Taxonomy" id="1964209"/>
    <lineage>
        <taxon>Bacteria</taxon>
        <taxon>Pseudomonadati</taxon>
        <taxon>Pseudomonadota</taxon>
        <taxon>Alphaproteobacteria</taxon>
        <taxon>Rhodobacterales</taxon>
        <taxon>Roseobacteraceae</taxon>
        <taxon>Palleronia</taxon>
    </lineage>
</organism>
<dbReference type="GO" id="GO:0009279">
    <property type="term" value="C:cell outer membrane"/>
    <property type="evidence" value="ECO:0007669"/>
    <property type="project" value="TreeGrafter"/>
</dbReference>
<feature type="domain" description="Organic solvent tolerance-like N-terminal" evidence="3">
    <location>
        <begin position="40"/>
        <end position="148"/>
    </location>
</feature>
<evidence type="ECO:0000313" key="4">
    <source>
        <dbReference type="EMBL" id="MBJ3761609.1"/>
    </source>
</evidence>
<evidence type="ECO:0000256" key="2">
    <source>
        <dbReference type="SAM" id="SignalP"/>
    </source>
</evidence>
<name>A0A934IGT8_9RHOB</name>